<feature type="compositionally biased region" description="Low complexity" evidence="1">
    <location>
        <begin position="7"/>
        <end position="23"/>
    </location>
</feature>
<proteinExistence type="predicted"/>
<keyword evidence="3" id="KW-1185">Reference proteome</keyword>
<dbReference type="Proteomes" id="UP000006038">
    <property type="component" value="Chromosome 6"/>
</dbReference>
<feature type="compositionally biased region" description="Pro residues" evidence="1">
    <location>
        <begin position="43"/>
        <end position="54"/>
    </location>
</feature>
<feature type="compositionally biased region" description="Acidic residues" evidence="1">
    <location>
        <begin position="123"/>
        <end position="134"/>
    </location>
</feature>
<evidence type="ECO:0000313" key="2">
    <source>
        <dbReference type="EnsemblPlants" id="OB06G34680.1"/>
    </source>
</evidence>
<reference evidence="2" key="2">
    <citation type="submission" date="2013-04" db="UniProtKB">
        <authorList>
            <consortium name="EnsemblPlants"/>
        </authorList>
    </citation>
    <scope>IDENTIFICATION</scope>
</reference>
<organism evidence="2">
    <name type="scientific">Oryza brachyantha</name>
    <name type="common">malo sina</name>
    <dbReference type="NCBI Taxonomy" id="4533"/>
    <lineage>
        <taxon>Eukaryota</taxon>
        <taxon>Viridiplantae</taxon>
        <taxon>Streptophyta</taxon>
        <taxon>Embryophyta</taxon>
        <taxon>Tracheophyta</taxon>
        <taxon>Spermatophyta</taxon>
        <taxon>Magnoliopsida</taxon>
        <taxon>Liliopsida</taxon>
        <taxon>Poales</taxon>
        <taxon>Poaceae</taxon>
        <taxon>BOP clade</taxon>
        <taxon>Oryzoideae</taxon>
        <taxon>Oryzeae</taxon>
        <taxon>Oryzinae</taxon>
        <taxon>Oryza</taxon>
    </lineage>
</organism>
<dbReference type="EnsemblPlants" id="OB06G34680.1">
    <property type="protein sequence ID" value="OB06G34680.1"/>
    <property type="gene ID" value="OB06G34680"/>
</dbReference>
<feature type="region of interest" description="Disordered" evidence="1">
    <location>
        <begin position="1"/>
        <end position="145"/>
    </location>
</feature>
<dbReference type="Gramene" id="OB06G34680.1">
    <property type="protein sequence ID" value="OB06G34680.1"/>
    <property type="gene ID" value="OB06G34680"/>
</dbReference>
<reference evidence="2" key="1">
    <citation type="journal article" date="2013" name="Nat. Commun.">
        <title>Whole-genome sequencing of Oryza brachyantha reveals mechanisms underlying Oryza genome evolution.</title>
        <authorList>
            <person name="Chen J."/>
            <person name="Huang Q."/>
            <person name="Gao D."/>
            <person name="Wang J."/>
            <person name="Lang Y."/>
            <person name="Liu T."/>
            <person name="Li B."/>
            <person name="Bai Z."/>
            <person name="Luis Goicoechea J."/>
            <person name="Liang C."/>
            <person name="Chen C."/>
            <person name="Zhang W."/>
            <person name="Sun S."/>
            <person name="Liao Y."/>
            <person name="Zhang X."/>
            <person name="Yang L."/>
            <person name="Song C."/>
            <person name="Wang M."/>
            <person name="Shi J."/>
            <person name="Liu G."/>
            <person name="Liu J."/>
            <person name="Zhou H."/>
            <person name="Zhou W."/>
            <person name="Yu Q."/>
            <person name="An N."/>
            <person name="Chen Y."/>
            <person name="Cai Q."/>
            <person name="Wang B."/>
            <person name="Liu B."/>
            <person name="Min J."/>
            <person name="Huang Y."/>
            <person name="Wu H."/>
            <person name="Li Z."/>
            <person name="Zhang Y."/>
            <person name="Yin Y."/>
            <person name="Song W."/>
            <person name="Jiang J."/>
            <person name="Jackson S.A."/>
            <person name="Wing R.A."/>
            <person name="Wang J."/>
            <person name="Chen M."/>
        </authorList>
    </citation>
    <scope>NUCLEOTIDE SEQUENCE [LARGE SCALE GENOMIC DNA]</scope>
    <source>
        <strain evidence="2">cv. IRGC 101232</strain>
    </source>
</reference>
<protein>
    <submittedName>
        <fullName evidence="2">Uncharacterized protein</fullName>
    </submittedName>
</protein>
<accession>J3MHH4</accession>
<dbReference type="HOGENOM" id="CLU_1791847_0_0_1"/>
<evidence type="ECO:0000256" key="1">
    <source>
        <dbReference type="SAM" id="MobiDB-lite"/>
    </source>
</evidence>
<feature type="compositionally biased region" description="Low complexity" evidence="1">
    <location>
        <begin position="55"/>
        <end position="82"/>
    </location>
</feature>
<sequence length="145" mass="15153">MARRPTRSGSSTTSTSDAASSPALDDWLEPDAVRRWNRRRNPSSPPPTASPPASSPAALAGGPAYPPNSKLASLSHSPSSSDLSRENNESLSRLLPPLPSPREEKSSASDGWMDAEGTRGGPEEEESDAGDGEEVAGSPLILTDF</sequence>
<dbReference type="AlphaFoldDB" id="J3MHH4"/>
<name>J3MHH4_ORYBR</name>
<evidence type="ECO:0000313" key="3">
    <source>
        <dbReference type="Proteomes" id="UP000006038"/>
    </source>
</evidence>